<evidence type="ECO:0000313" key="2">
    <source>
        <dbReference type="EMBL" id="JAA60879.1"/>
    </source>
</evidence>
<organism evidence="2">
    <name type="scientific">Rhipicephalus pulchellus</name>
    <name type="common">Yellow backed tick</name>
    <name type="synonym">Dermacentor pulchellus</name>
    <dbReference type="NCBI Taxonomy" id="72859"/>
    <lineage>
        <taxon>Eukaryota</taxon>
        <taxon>Metazoa</taxon>
        <taxon>Ecdysozoa</taxon>
        <taxon>Arthropoda</taxon>
        <taxon>Chelicerata</taxon>
        <taxon>Arachnida</taxon>
        <taxon>Acari</taxon>
        <taxon>Parasitiformes</taxon>
        <taxon>Ixodida</taxon>
        <taxon>Ixodoidea</taxon>
        <taxon>Ixodidae</taxon>
        <taxon>Rhipicephalinae</taxon>
        <taxon>Rhipicephalus</taxon>
        <taxon>Rhipicephalus</taxon>
    </lineage>
</organism>
<accession>L7MCF5</accession>
<sequence length="92" mass="10473">MSLTYLLLWGCIISALLQPSQGCKNCCGSCTRPQPPSCRNWKEHPRGKQLYFPDKAQDNCVAASSDQCKGKFYDKQHECRRCCQSYFTTKQG</sequence>
<reference evidence="2" key="1">
    <citation type="submission" date="2012-11" db="EMBL/GenBank/DDBJ databases">
        <authorList>
            <person name="Lucero-Rivera Y.E."/>
            <person name="Tovar-Ramirez D."/>
        </authorList>
    </citation>
    <scope>NUCLEOTIDE SEQUENCE</scope>
    <source>
        <tissue evidence="2">Salivary gland</tissue>
    </source>
</reference>
<feature type="signal peptide" evidence="1">
    <location>
        <begin position="1"/>
        <end position="22"/>
    </location>
</feature>
<evidence type="ECO:0000256" key="1">
    <source>
        <dbReference type="SAM" id="SignalP"/>
    </source>
</evidence>
<dbReference type="AlphaFoldDB" id="L7MCF5"/>
<feature type="chain" id="PRO_5003981258" evidence="1">
    <location>
        <begin position="23"/>
        <end position="92"/>
    </location>
</feature>
<keyword evidence="1" id="KW-0732">Signal</keyword>
<dbReference type="EMBL" id="GACK01004155">
    <property type="protein sequence ID" value="JAA60879.1"/>
    <property type="molecule type" value="mRNA"/>
</dbReference>
<name>L7MCF5_RHIPC</name>
<reference evidence="2" key="2">
    <citation type="journal article" date="2015" name="J. Proteomics">
        <title>Sexual differences in the sialomes of the zebra tick, Rhipicephalus pulchellus.</title>
        <authorList>
            <person name="Tan A.W."/>
            <person name="Francischetti I.M."/>
            <person name="Slovak M."/>
            <person name="Kini R.M."/>
            <person name="Ribeiro J.M."/>
        </authorList>
    </citation>
    <scope>NUCLEOTIDE SEQUENCE</scope>
    <source>
        <tissue evidence="2">Salivary gland</tissue>
    </source>
</reference>
<proteinExistence type="evidence at transcript level"/>
<protein>
    <submittedName>
        <fullName evidence="2">Putative secreted peptide</fullName>
    </submittedName>
</protein>